<dbReference type="EMBL" id="ML976614">
    <property type="protein sequence ID" value="KAF1850974.1"/>
    <property type="molecule type" value="Genomic_DNA"/>
</dbReference>
<keyword evidence="2" id="KW-1185">Reference proteome</keyword>
<dbReference type="AlphaFoldDB" id="A0A9P4GTG1"/>
<organism evidence="1 2">
    <name type="scientific">Cucurbitaria berberidis CBS 394.84</name>
    <dbReference type="NCBI Taxonomy" id="1168544"/>
    <lineage>
        <taxon>Eukaryota</taxon>
        <taxon>Fungi</taxon>
        <taxon>Dikarya</taxon>
        <taxon>Ascomycota</taxon>
        <taxon>Pezizomycotina</taxon>
        <taxon>Dothideomycetes</taxon>
        <taxon>Pleosporomycetidae</taxon>
        <taxon>Pleosporales</taxon>
        <taxon>Pleosporineae</taxon>
        <taxon>Cucurbitariaceae</taxon>
        <taxon>Cucurbitaria</taxon>
    </lineage>
</organism>
<protein>
    <recommendedName>
        <fullName evidence="3">F-box domain-containing protein</fullName>
    </recommendedName>
</protein>
<accession>A0A9P4GTG1</accession>
<reference evidence="1" key="1">
    <citation type="submission" date="2020-01" db="EMBL/GenBank/DDBJ databases">
        <authorList>
            <consortium name="DOE Joint Genome Institute"/>
            <person name="Haridas S."/>
            <person name="Albert R."/>
            <person name="Binder M."/>
            <person name="Bloem J."/>
            <person name="Labutti K."/>
            <person name="Salamov A."/>
            <person name="Andreopoulos B."/>
            <person name="Baker S.E."/>
            <person name="Barry K."/>
            <person name="Bills G."/>
            <person name="Bluhm B.H."/>
            <person name="Cannon C."/>
            <person name="Castanera R."/>
            <person name="Culley D.E."/>
            <person name="Daum C."/>
            <person name="Ezra D."/>
            <person name="Gonzalez J.B."/>
            <person name="Henrissat B."/>
            <person name="Kuo A."/>
            <person name="Liang C."/>
            <person name="Lipzen A."/>
            <person name="Lutzoni F."/>
            <person name="Magnuson J."/>
            <person name="Mondo S."/>
            <person name="Nolan M."/>
            <person name="Ohm R."/>
            <person name="Pangilinan J."/>
            <person name="Park H.-J."/>
            <person name="Ramirez L."/>
            <person name="Alfaro M."/>
            <person name="Sun H."/>
            <person name="Tritt A."/>
            <person name="Yoshinaga Y."/>
            <person name="Zwiers L.-H."/>
            <person name="Turgeon B.G."/>
            <person name="Goodwin S.B."/>
            <person name="Spatafora J.W."/>
            <person name="Crous P.W."/>
            <person name="Grigoriev I.V."/>
        </authorList>
    </citation>
    <scope>NUCLEOTIDE SEQUENCE</scope>
    <source>
        <strain evidence="1">CBS 394.84</strain>
    </source>
</reference>
<dbReference type="OrthoDB" id="1638493at2759"/>
<comment type="caution">
    <text evidence="1">The sequence shown here is derived from an EMBL/GenBank/DDBJ whole genome shotgun (WGS) entry which is preliminary data.</text>
</comment>
<evidence type="ECO:0000313" key="1">
    <source>
        <dbReference type="EMBL" id="KAF1850974.1"/>
    </source>
</evidence>
<dbReference type="GeneID" id="63844659"/>
<dbReference type="Proteomes" id="UP000800039">
    <property type="component" value="Unassembled WGS sequence"/>
</dbReference>
<dbReference type="RefSeq" id="XP_040793537.1">
    <property type="nucleotide sequence ID" value="XM_040927406.1"/>
</dbReference>
<name>A0A9P4GTG1_9PLEO</name>
<evidence type="ECO:0000313" key="2">
    <source>
        <dbReference type="Proteomes" id="UP000800039"/>
    </source>
</evidence>
<proteinExistence type="predicted"/>
<evidence type="ECO:0008006" key="3">
    <source>
        <dbReference type="Google" id="ProtNLM"/>
    </source>
</evidence>
<gene>
    <name evidence="1" type="ORF">K460DRAFT_25430</name>
</gene>
<sequence length="359" mass="41257">MLFEDLATELVLQIYFSSTSVADVLTLSSTCRRFRNIFSSSQKLAILENAAELQFGPLQDLTQLLTHNASQPAHIVRNVPFSAALLKQILRTGRVAEKWCDIYPFKKWKYNYESRRLLTSEERYRLRRAVYRSWLYSRAFHNRDHPRELRATKLVLQKRAALLHNWNTQELAEIADVHDIIREVVYSNVCPSNGTISRKFKKRYPEPEHGLLFNIHLNYPPPGPPSYNPFTPNTLSSHFNNTSTYTSRFASSRYSPRPSHEVGAEGWGDDIPHYYVVEDYLKLDPEQILWLKENAPLKGMVESYVRCLGESSDGSNWFTNNGETWVQTLEYVLDERGEGVEDFMGAIADEGLGVAVNGT</sequence>
<dbReference type="CDD" id="cd09917">
    <property type="entry name" value="F-box_SF"/>
    <property type="match status" value="1"/>
</dbReference>